<evidence type="ECO:0000313" key="4">
    <source>
        <dbReference type="Proteomes" id="UP000031563"/>
    </source>
</evidence>
<dbReference type="GO" id="GO:0015074">
    <property type="term" value="P:DNA integration"/>
    <property type="evidence" value="ECO:0007669"/>
    <property type="project" value="InterPro"/>
</dbReference>
<dbReference type="Proteomes" id="UP000031563">
    <property type="component" value="Unassembled WGS sequence"/>
</dbReference>
<reference evidence="3" key="1">
    <citation type="submission" date="2015-02" db="EMBL/GenBank/DDBJ databases">
        <title>Genome Assembly of Bacillaceae bacterium MTCC 8252.</title>
        <authorList>
            <person name="Verma A."/>
            <person name="Khatri I."/>
            <person name="Mual P."/>
            <person name="Subramanian S."/>
            <person name="Krishnamurthi S."/>
        </authorList>
    </citation>
    <scope>NUCLEOTIDE SEQUENCE [LARGE SCALE GENOMIC DNA]</scope>
    <source>
        <strain evidence="3">MTCC 8252</strain>
    </source>
</reference>
<dbReference type="PROSITE" id="PS51898">
    <property type="entry name" value="TYR_RECOMBINASE"/>
    <property type="match status" value="1"/>
</dbReference>
<dbReference type="Gene3D" id="1.10.443.10">
    <property type="entry name" value="Intergrase catalytic core"/>
    <property type="match status" value="1"/>
</dbReference>
<dbReference type="PANTHER" id="PTHR30349:SF82">
    <property type="entry name" value="INTEGRASE_RECOMBINASE YOEC-RELATED"/>
    <property type="match status" value="1"/>
</dbReference>
<accession>A0A0F5I8E9</accession>
<organism evidence="3 4">
    <name type="scientific">Bacillus thermotolerans</name>
    <name type="common">Quasibacillus thermotolerans</name>
    <dbReference type="NCBI Taxonomy" id="1221996"/>
    <lineage>
        <taxon>Bacteria</taxon>
        <taxon>Bacillati</taxon>
        <taxon>Bacillota</taxon>
        <taxon>Bacilli</taxon>
        <taxon>Bacillales</taxon>
        <taxon>Bacillaceae</taxon>
        <taxon>Bacillus</taxon>
    </lineage>
</organism>
<dbReference type="SUPFAM" id="SSF56349">
    <property type="entry name" value="DNA breaking-rejoining enzymes"/>
    <property type="match status" value="1"/>
</dbReference>
<dbReference type="AlphaFoldDB" id="A0A0F5I8E9"/>
<dbReference type="InterPro" id="IPR050090">
    <property type="entry name" value="Tyrosine_recombinase_XerCD"/>
</dbReference>
<dbReference type="InterPro" id="IPR002104">
    <property type="entry name" value="Integrase_catalytic"/>
</dbReference>
<evidence type="ECO:0000256" key="1">
    <source>
        <dbReference type="ARBA" id="ARBA00023172"/>
    </source>
</evidence>
<dbReference type="STRING" id="1221996.QY95_00520"/>
<dbReference type="GO" id="GO:0003677">
    <property type="term" value="F:DNA binding"/>
    <property type="evidence" value="ECO:0007669"/>
    <property type="project" value="InterPro"/>
</dbReference>
<keyword evidence="1" id="KW-0233">DNA recombination</keyword>
<comment type="caution">
    <text evidence="3">The sequence shown here is derived from an EMBL/GenBank/DDBJ whole genome shotgun (WGS) entry which is preliminary data.</text>
</comment>
<dbReference type="EMBL" id="JWIR02000019">
    <property type="protein sequence ID" value="KKB41713.1"/>
    <property type="molecule type" value="Genomic_DNA"/>
</dbReference>
<proteinExistence type="predicted"/>
<feature type="domain" description="Tyr recombinase" evidence="2">
    <location>
        <begin position="1"/>
        <end position="181"/>
    </location>
</feature>
<sequence length="185" mass="21192">MEAIRDKRQIQSIKKVLKKSSARDYLLFVFGINTGLKITELLNIRVSDVVSENQKVNDYLKLYDEGSGETRFIYLNSKVKKALKEFLAKDKWEMTAFLFHSSRSSQPITRQQAYRIIHEAAEKAGVTAKVGTQSMRKTFGFHAFKQGVAISLLQKYFHHSTPSETLKYIGVSKDEPVRTEIDVNL</sequence>
<dbReference type="PANTHER" id="PTHR30349">
    <property type="entry name" value="PHAGE INTEGRASE-RELATED"/>
    <property type="match status" value="1"/>
</dbReference>
<dbReference type="InterPro" id="IPR011010">
    <property type="entry name" value="DNA_brk_join_enz"/>
</dbReference>
<evidence type="ECO:0000313" key="3">
    <source>
        <dbReference type="EMBL" id="KKB41713.1"/>
    </source>
</evidence>
<keyword evidence="4" id="KW-1185">Reference proteome</keyword>
<name>A0A0F5I8E9_BACTR</name>
<dbReference type="GO" id="GO:0006310">
    <property type="term" value="P:DNA recombination"/>
    <property type="evidence" value="ECO:0007669"/>
    <property type="project" value="UniProtKB-KW"/>
</dbReference>
<protein>
    <submittedName>
        <fullName evidence="3">Site-specific recombinase, phage integrase family</fullName>
    </submittedName>
</protein>
<dbReference type="InterPro" id="IPR013762">
    <property type="entry name" value="Integrase-like_cat_sf"/>
</dbReference>
<dbReference type="Pfam" id="PF00589">
    <property type="entry name" value="Phage_integrase"/>
    <property type="match status" value="1"/>
</dbReference>
<evidence type="ECO:0000259" key="2">
    <source>
        <dbReference type="PROSITE" id="PS51898"/>
    </source>
</evidence>
<gene>
    <name evidence="3" type="ORF">QY95_00520</name>
</gene>